<evidence type="ECO:0000256" key="1">
    <source>
        <dbReference type="SAM" id="Phobius"/>
    </source>
</evidence>
<protein>
    <submittedName>
        <fullName evidence="3">VanZ family protein</fullName>
    </submittedName>
</protein>
<dbReference type="PANTHER" id="PTHR36834">
    <property type="entry name" value="MEMBRANE PROTEIN-RELATED"/>
    <property type="match status" value="1"/>
</dbReference>
<sequence length="186" mass="21452">MAQILFVLILPILMPLTEYLHPLVLIVVWICYSFAFLFINSLLFKQQIKIPMNSLNVTIIGYSIFLLILLFFRPGGQVYDHVNVIPFKTITFYLDGETRPLIAFYNLAANIGLFIPFGIYYRCKREEAKLTNLAGIAIASITFIEFFQHITHRGSMDIDDVILNTTGILLGYLVFPLFRKVFFIQK</sequence>
<gene>
    <name evidence="3" type="ORF">ERJ70_06725</name>
</gene>
<dbReference type="InterPro" id="IPR053150">
    <property type="entry name" value="Teicoplanin_resist-assoc"/>
</dbReference>
<keyword evidence="4" id="KW-1185">Reference proteome</keyword>
<dbReference type="InterPro" id="IPR006976">
    <property type="entry name" value="VanZ-like"/>
</dbReference>
<accession>A0ABX7VZY0</accession>
<evidence type="ECO:0000259" key="2">
    <source>
        <dbReference type="Pfam" id="PF04892"/>
    </source>
</evidence>
<keyword evidence="1" id="KW-1133">Transmembrane helix</keyword>
<dbReference type="Proteomes" id="UP000665043">
    <property type="component" value="Chromosome"/>
</dbReference>
<keyword evidence="1" id="KW-0812">Transmembrane</keyword>
<keyword evidence="1" id="KW-0472">Membrane</keyword>
<reference evidence="3 4" key="1">
    <citation type="submission" date="2019-12" db="EMBL/GenBank/DDBJ databases">
        <title>The whole genome sequencing of a strain isolated from a Mars analog, Dalangtan Playa.</title>
        <authorList>
            <person name="Huang T."/>
        </authorList>
    </citation>
    <scope>NUCLEOTIDE SEQUENCE [LARGE SCALE GENOMIC DNA]</scope>
    <source>
        <strain evidence="3 4">DP4-553-S</strain>
    </source>
</reference>
<organism evidence="3 4">
    <name type="scientific">Sediminibacillus dalangtanensis</name>
    <dbReference type="NCBI Taxonomy" id="2729421"/>
    <lineage>
        <taxon>Bacteria</taxon>
        <taxon>Bacillati</taxon>
        <taxon>Bacillota</taxon>
        <taxon>Bacilli</taxon>
        <taxon>Bacillales</taxon>
        <taxon>Bacillaceae</taxon>
        <taxon>Sediminibacillus</taxon>
    </lineage>
</organism>
<feature type="transmembrane region" description="Helical" evidence="1">
    <location>
        <begin position="20"/>
        <end position="43"/>
    </location>
</feature>
<feature type="transmembrane region" description="Helical" evidence="1">
    <location>
        <begin position="55"/>
        <end position="72"/>
    </location>
</feature>
<feature type="domain" description="VanZ-like" evidence="2">
    <location>
        <begin position="60"/>
        <end position="179"/>
    </location>
</feature>
<dbReference type="Pfam" id="PF04892">
    <property type="entry name" value="VanZ"/>
    <property type="match status" value="1"/>
</dbReference>
<feature type="transmembrane region" description="Helical" evidence="1">
    <location>
        <begin position="162"/>
        <end position="182"/>
    </location>
</feature>
<evidence type="ECO:0000313" key="4">
    <source>
        <dbReference type="Proteomes" id="UP000665043"/>
    </source>
</evidence>
<proteinExistence type="predicted"/>
<dbReference type="EMBL" id="CP046956">
    <property type="protein sequence ID" value="QTN01416.1"/>
    <property type="molecule type" value="Genomic_DNA"/>
</dbReference>
<feature type="transmembrane region" description="Helical" evidence="1">
    <location>
        <begin position="102"/>
        <end position="121"/>
    </location>
</feature>
<name>A0ABX7VZY0_9BACI</name>
<feature type="transmembrane region" description="Helical" evidence="1">
    <location>
        <begin position="133"/>
        <end position="150"/>
    </location>
</feature>
<evidence type="ECO:0000313" key="3">
    <source>
        <dbReference type="EMBL" id="QTN01416.1"/>
    </source>
</evidence>
<dbReference type="PANTHER" id="PTHR36834:SF1">
    <property type="entry name" value="INTEGRAL MEMBRANE PROTEIN"/>
    <property type="match status" value="1"/>
</dbReference>